<feature type="non-terminal residue" evidence="1">
    <location>
        <position position="1"/>
    </location>
</feature>
<evidence type="ECO:0000313" key="2">
    <source>
        <dbReference type="Proteomes" id="UP000823775"/>
    </source>
</evidence>
<reference evidence="1 2" key="1">
    <citation type="journal article" date="2021" name="BMC Genomics">
        <title>Datura genome reveals duplications of psychoactive alkaloid biosynthetic genes and high mutation rate following tissue culture.</title>
        <authorList>
            <person name="Rajewski A."/>
            <person name="Carter-House D."/>
            <person name="Stajich J."/>
            <person name="Litt A."/>
        </authorList>
    </citation>
    <scope>NUCLEOTIDE SEQUENCE [LARGE SCALE GENOMIC DNA]</scope>
    <source>
        <strain evidence="1">AR-01</strain>
    </source>
</reference>
<proteinExistence type="predicted"/>
<organism evidence="1 2">
    <name type="scientific">Datura stramonium</name>
    <name type="common">Jimsonweed</name>
    <name type="synonym">Common thornapple</name>
    <dbReference type="NCBI Taxonomy" id="4076"/>
    <lineage>
        <taxon>Eukaryota</taxon>
        <taxon>Viridiplantae</taxon>
        <taxon>Streptophyta</taxon>
        <taxon>Embryophyta</taxon>
        <taxon>Tracheophyta</taxon>
        <taxon>Spermatophyta</taxon>
        <taxon>Magnoliopsida</taxon>
        <taxon>eudicotyledons</taxon>
        <taxon>Gunneridae</taxon>
        <taxon>Pentapetalae</taxon>
        <taxon>asterids</taxon>
        <taxon>lamiids</taxon>
        <taxon>Solanales</taxon>
        <taxon>Solanaceae</taxon>
        <taxon>Solanoideae</taxon>
        <taxon>Datureae</taxon>
        <taxon>Datura</taxon>
    </lineage>
</organism>
<dbReference type="Proteomes" id="UP000823775">
    <property type="component" value="Unassembled WGS sequence"/>
</dbReference>
<keyword evidence="2" id="KW-1185">Reference proteome</keyword>
<sequence length="111" mass="12999">LLIGEYVTKILKNQEEEEIILRNATEVVNSQSESLQSLDFHKSQIRGYNDTPIIYFDEAFESLEEDPFSSFSTITTRSRKVLRSQLRMIVEEDIHDDEKQCLNLDSIPREM</sequence>
<name>A0ABS8WXB1_DATST</name>
<protein>
    <submittedName>
        <fullName evidence="1">Uncharacterized protein</fullName>
    </submittedName>
</protein>
<evidence type="ECO:0000313" key="1">
    <source>
        <dbReference type="EMBL" id="MCE3216868.1"/>
    </source>
</evidence>
<accession>A0ABS8WXB1</accession>
<gene>
    <name evidence="1" type="ORF">HAX54_008781</name>
</gene>
<dbReference type="EMBL" id="JACEIK010014640">
    <property type="protein sequence ID" value="MCE3216868.1"/>
    <property type="molecule type" value="Genomic_DNA"/>
</dbReference>
<comment type="caution">
    <text evidence="1">The sequence shown here is derived from an EMBL/GenBank/DDBJ whole genome shotgun (WGS) entry which is preliminary data.</text>
</comment>